<dbReference type="GO" id="GO:0042158">
    <property type="term" value="P:lipoprotein biosynthetic process"/>
    <property type="evidence" value="ECO:0007669"/>
    <property type="project" value="InterPro"/>
</dbReference>
<evidence type="ECO:0000256" key="7">
    <source>
        <dbReference type="SAM" id="Phobius"/>
    </source>
</evidence>
<evidence type="ECO:0000256" key="4">
    <source>
        <dbReference type="ARBA" id="ARBA00022692"/>
    </source>
</evidence>
<dbReference type="EMBL" id="CP124756">
    <property type="protein sequence ID" value="WGZ93248.1"/>
    <property type="molecule type" value="Genomic_DNA"/>
</dbReference>
<dbReference type="GO" id="GO:0008961">
    <property type="term" value="F:phosphatidylglycerol-prolipoprotein diacylglyceryl transferase activity"/>
    <property type="evidence" value="ECO:0007669"/>
    <property type="project" value="InterPro"/>
</dbReference>
<evidence type="ECO:0000256" key="1">
    <source>
        <dbReference type="ARBA" id="ARBA00007150"/>
    </source>
</evidence>
<feature type="transmembrane region" description="Helical" evidence="7">
    <location>
        <begin position="77"/>
        <end position="100"/>
    </location>
</feature>
<dbReference type="GO" id="GO:0005886">
    <property type="term" value="C:plasma membrane"/>
    <property type="evidence" value="ECO:0007669"/>
    <property type="project" value="InterPro"/>
</dbReference>
<proteinExistence type="inferred from homology"/>
<dbReference type="Proteomes" id="UP001301326">
    <property type="component" value="Chromosome"/>
</dbReference>
<evidence type="ECO:0000256" key="2">
    <source>
        <dbReference type="ARBA" id="ARBA00022475"/>
    </source>
</evidence>
<reference evidence="8" key="2">
    <citation type="submission" date="2023-04" db="EMBL/GenBank/DDBJ databases">
        <authorList>
            <person name="Beletskiy A.V."/>
            <person name="Mardanov A.V."/>
            <person name="Ravin N.V."/>
        </authorList>
    </citation>
    <scope>NUCLEOTIDE SEQUENCE</scope>
    <source>
        <strain evidence="8">GKL-02</strain>
    </source>
</reference>
<feature type="transmembrane region" description="Helical" evidence="7">
    <location>
        <begin position="136"/>
        <end position="158"/>
    </location>
</feature>
<feature type="transmembrane region" description="Helical" evidence="7">
    <location>
        <begin position="38"/>
        <end position="57"/>
    </location>
</feature>
<dbReference type="EC" id="2.4.99.-" evidence="8"/>
<keyword evidence="2" id="KW-1003">Cell membrane</keyword>
<evidence type="ECO:0000256" key="3">
    <source>
        <dbReference type="ARBA" id="ARBA00022679"/>
    </source>
</evidence>
<feature type="transmembrane region" description="Helical" evidence="7">
    <location>
        <begin position="215"/>
        <end position="232"/>
    </location>
</feature>
<protein>
    <submittedName>
        <fullName evidence="8">Prolipoprotein diacylglyceryl transferase</fullName>
        <ecNumber evidence="8">2.4.99.-</ecNumber>
    </submittedName>
</protein>
<feature type="transmembrane region" description="Helical" evidence="7">
    <location>
        <begin position="184"/>
        <end position="203"/>
    </location>
</feature>
<dbReference type="Pfam" id="PF01790">
    <property type="entry name" value="LGT"/>
    <property type="match status" value="1"/>
</dbReference>
<name>A0AA95HCS8_9GAMM</name>
<feature type="transmembrane region" description="Helical" evidence="7">
    <location>
        <begin position="238"/>
        <end position="260"/>
    </location>
</feature>
<accession>A0AA95HCS8</accession>
<keyword evidence="3 8" id="KW-0808">Transferase</keyword>
<keyword evidence="6 7" id="KW-0472">Membrane</keyword>
<gene>
    <name evidence="8" type="ORF">QJT81_15725</name>
</gene>
<evidence type="ECO:0000313" key="8">
    <source>
        <dbReference type="EMBL" id="WGZ93248.1"/>
    </source>
</evidence>
<evidence type="ECO:0000256" key="5">
    <source>
        <dbReference type="ARBA" id="ARBA00022989"/>
    </source>
</evidence>
<dbReference type="PANTHER" id="PTHR30589:SF0">
    <property type="entry name" value="PHOSPHATIDYLGLYCEROL--PROLIPOPROTEIN DIACYLGLYCERYL TRANSFERASE"/>
    <property type="match status" value="1"/>
</dbReference>
<dbReference type="AlphaFoldDB" id="A0AA95HCS8"/>
<dbReference type="InterPro" id="IPR001640">
    <property type="entry name" value="Lgt"/>
</dbReference>
<organism evidence="8">
    <name type="scientific">Candidatus Thiothrix putei</name>
    <dbReference type="NCBI Taxonomy" id="3080811"/>
    <lineage>
        <taxon>Bacteria</taxon>
        <taxon>Pseudomonadati</taxon>
        <taxon>Pseudomonadota</taxon>
        <taxon>Gammaproteobacteria</taxon>
        <taxon>Thiotrichales</taxon>
        <taxon>Thiotrichaceae</taxon>
        <taxon>Thiothrix</taxon>
    </lineage>
</organism>
<reference evidence="8" key="1">
    <citation type="journal article" date="2023" name="Int. J. Mol. Sci.">
        <title>Metagenomics Revealed a New Genus 'Candidatus Thiocaldithrix dubininis' gen. nov., sp. nov. and a New Species 'Candidatus Thiothrix putei' sp. nov. in the Family Thiotrichaceae, Some Members of Which Have Traits of Both Na+- and H+-Motive Energetics.</title>
        <authorList>
            <person name="Ravin N.V."/>
            <person name="Muntyan M.S."/>
            <person name="Smolyakov D.D."/>
            <person name="Rudenko T.S."/>
            <person name="Beletsky A.V."/>
            <person name="Mardanov A.V."/>
            <person name="Grabovich M.Y."/>
        </authorList>
    </citation>
    <scope>NUCLEOTIDE SEQUENCE</scope>
    <source>
        <strain evidence="8">GKL-02</strain>
    </source>
</reference>
<evidence type="ECO:0000256" key="6">
    <source>
        <dbReference type="ARBA" id="ARBA00023136"/>
    </source>
</evidence>
<keyword evidence="5 7" id="KW-1133">Transmembrane helix</keyword>
<keyword evidence="8" id="KW-0328">Glycosyltransferase</keyword>
<sequence length="268" mass="29719">MNAFFIDTYRNDFRHGSNAFVEDLAVFGVISIITSQKAHVATGDGGVTVGVLISFWFRRKAGLERPAGITQQDQHHYYLLALLLGLVVGSTLFGTLNLHLAGQGGLAKSMLGGIFGAILAAETFKYFAGIRQSTGFYFVPGLIMLIAVGRIGCFLAGLPDFTYGVETSLPWGVDFGDGVQRHPVQLYETLTMFACLAVLLISYPRQPLFWQRHGFYVFVLVYAGQRFAWEFLKPYPPVFAGLNLFHWISLALLVYALLMLNRSQTDVE</sequence>
<comment type="similarity">
    <text evidence="1">Belongs to the Lgt family.</text>
</comment>
<dbReference type="PANTHER" id="PTHR30589">
    <property type="entry name" value="PROLIPOPROTEIN DIACYLGLYCERYL TRANSFERASE"/>
    <property type="match status" value="1"/>
</dbReference>
<keyword evidence="4 7" id="KW-0812">Transmembrane</keyword>
<feature type="transmembrane region" description="Helical" evidence="7">
    <location>
        <begin position="106"/>
        <end position="124"/>
    </location>
</feature>
<dbReference type="KEGG" id="tput:QJT81_15725"/>